<dbReference type="Pfam" id="PF04014">
    <property type="entry name" value="MazE_antitoxin"/>
    <property type="match status" value="1"/>
</dbReference>
<reference evidence="3 4" key="1">
    <citation type="submission" date="2017-08" db="EMBL/GenBank/DDBJ databases">
        <authorList>
            <person name="de Groot N.N."/>
        </authorList>
    </citation>
    <scope>NUCLEOTIDE SEQUENCE [LARGE SCALE GENOMIC DNA]</scope>
    <source>
        <strain evidence="3 4">JC85</strain>
    </source>
</reference>
<dbReference type="InterPro" id="IPR037914">
    <property type="entry name" value="SpoVT-AbrB_sf"/>
</dbReference>
<proteinExistence type="predicted"/>
<dbReference type="SUPFAM" id="SSF89447">
    <property type="entry name" value="AbrB/MazE/MraZ-like"/>
    <property type="match status" value="1"/>
</dbReference>
<keyword evidence="1" id="KW-0238">DNA-binding</keyword>
<evidence type="ECO:0000313" key="4">
    <source>
        <dbReference type="Proteomes" id="UP000219167"/>
    </source>
</evidence>
<evidence type="ECO:0000256" key="1">
    <source>
        <dbReference type="PROSITE-ProRule" id="PRU01076"/>
    </source>
</evidence>
<dbReference type="GO" id="GO:0003677">
    <property type="term" value="F:DNA binding"/>
    <property type="evidence" value="ECO:0007669"/>
    <property type="project" value="UniProtKB-UniRule"/>
</dbReference>
<sequence>MGVYDSTLTSKGQTTIPAEIREALNLKPGDKIRYVISGDRVYLRVKNGRLADLAGFLGRPPNDQSLGIEEVDDAIMDAVAEDDARIVREWRDGSK</sequence>
<gene>
    <name evidence="3" type="ORF">SAMN05892877_103341</name>
</gene>
<dbReference type="NCBIfam" id="TIGR01439">
    <property type="entry name" value="lp_hng_hel_AbrB"/>
    <property type="match status" value="1"/>
</dbReference>
<dbReference type="AlphaFoldDB" id="A0A285U588"/>
<dbReference type="RefSeq" id="WP_097137339.1">
    <property type="nucleotide sequence ID" value="NZ_OBQD01000003.1"/>
</dbReference>
<feature type="domain" description="SpoVT-AbrB" evidence="2">
    <location>
        <begin position="3"/>
        <end position="48"/>
    </location>
</feature>
<dbReference type="Proteomes" id="UP000219167">
    <property type="component" value="Unassembled WGS sequence"/>
</dbReference>
<keyword evidence="4" id="KW-1185">Reference proteome</keyword>
<name>A0A285U588_9HYPH</name>
<evidence type="ECO:0000259" key="2">
    <source>
        <dbReference type="PROSITE" id="PS51740"/>
    </source>
</evidence>
<evidence type="ECO:0000313" key="3">
    <source>
        <dbReference type="EMBL" id="SOC36999.1"/>
    </source>
</evidence>
<dbReference type="SMART" id="SM00966">
    <property type="entry name" value="SpoVT_AbrB"/>
    <property type="match status" value="1"/>
</dbReference>
<dbReference type="EMBL" id="OBQD01000003">
    <property type="protein sequence ID" value="SOC36999.1"/>
    <property type="molecule type" value="Genomic_DNA"/>
</dbReference>
<organism evidence="3 4">
    <name type="scientific">Rhizobium subbaraonis</name>
    <dbReference type="NCBI Taxonomy" id="908946"/>
    <lineage>
        <taxon>Bacteria</taxon>
        <taxon>Pseudomonadati</taxon>
        <taxon>Pseudomonadota</taxon>
        <taxon>Alphaproteobacteria</taxon>
        <taxon>Hyphomicrobiales</taxon>
        <taxon>Rhizobiaceae</taxon>
        <taxon>Rhizobium/Agrobacterium group</taxon>
        <taxon>Rhizobium</taxon>
    </lineage>
</organism>
<dbReference type="OrthoDB" id="9809003at2"/>
<dbReference type="Gene3D" id="2.10.260.10">
    <property type="match status" value="1"/>
</dbReference>
<accession>A0A285U588</accession>
<dbReference type="InterPro" id="IPR007159">
    <property type="entry name" value="SpoVT-AbrB_dom"/>
</dbReference>
<protein>
    <submittedName>
        <fullName evidence="3">AbrB family looped-hinge helix DNA binding protein</fullName>
    </submittedName>
</protein>
<dbReference type="PROSITE" id="PS51740">
    <property type="entry name" value="SPOVT_ABRB"/>
    <property type="match status" value="1"/>
</dbReference>